<keyword evidence="5" id="KW-0486">Methionine biosynthesis</keyword>
<evidence type="ECO:0000256" key="4">
    <source>
        <dbReference type="ARBA" id="ARBA00022833"/>
    </source>
</evidence>
<feature type="non-terminal residue" evidence="10">
    <location>
        <position position="1"/>
    </location>
</feature>
<dbReference type="InterPro" id="IPR001303">
    <property type="entry name" value="Aldolase_II/adducin_N"/>
</dbReference>
<comment type="caution">
    <text evidence="10">The sequence shown here is derived from an EMBL/GenBank/DDBJ whole genome shotgun (WGS) entry which is preliminary data.</text>
</comment>
<keyword evidence="3" id="KW-0479">Metal-binding</keyword>
<keyword evidence="6" id="KW-0456">Lyase</keyword>
<dbReference type="InterPro" id="IPR036409">
    <property type="entry name" value="Aldolase_II/adducin_N_sf"/>
</dbReference>
<comment type="function">
    <text evidence="7">Catalyzes the dehydration of methylthioribulose-1-phosphate (MTRu-1-P) into 2,3-diketo-5-methylthiopentyl-1-phosphate (DK-MTP-1-P). Functions in the methionine salvage pathway, which plays a key role in cancer, apoptosis, microbial proliferation and inflammation. May inhibit the CASP1-related inflammatory response (pyroptosis), the CASP9-dependent apoptotic pathway and the cytochrome c-dependent and APAF1-mediated cell death.</text>
</comment>
<dbReference type="GO" id="GO:0046872">
    <property type="term" value="F:metal ion binding"/>
    <property type="evidence" value="ECO:0007669"/>
    <property type="project" value="UniProtKB-KW"/>
</dbReference>
<dbReference type="GO" id="GO:0005737">
    <property type="term" value="C:cytoplasm"/>
    <property type="evidence" value="ECO:0007669"/>
    <property type="project" value="InterPro"/>
</dbReference>
<feature type="region of interest" description="Disordered" evidence="8">
    <location>
        <begin position="133"/>
        <end position="163"/>
    </location>
</feature>
<dbReference type="GO" id="GO:0046570">
    <property type="term" value="F:methylthioribulose 1-phosphate dehydratase activity"/>
    <property type="evidence" value="ECO:0007669"/>
    <property type="project" value="TreeGrafter"/>
</dbReference>
<keyword evidence="11" id="KW-1185">Reference proteome</keyword>
<evidence type="ECO:0000313" key="11">
    <source>
        <dbReference type="Proteomes" id="UP001432322"/>
    </source>
</evidence>
<evidence type="ECO:0000256" key="1">
    <source>
        <dbReference type="ARBA" id="ARBA00006274"/>
    </source>
</evidence>
<dbReference type="InterPro" id="IPR017714">
    <property type="entry name" value="MethylthioRu-1-P_deHdtase_MtnB"/>
</dbReference>
<dbReference type="Pfam" id="PF00596">
    <property type="entry name" value="Aldolase_II"/>
    <property type="match status" value="1"/>
</dbReference>
<keyword evidence="4" id="KW-0862">Zinc</keyword>
<feature type="domain" description="Class II aldolase/adducin N-terminal" evidence="9">
    <location>
        <begin position="205"/>
        <end position="404"/>
    </location>
</feature>
<evidence type="ECO:0000256" key="5">
    <source>
        <dbReference type="ARBA" id="ARBA00023167"/>
    </source>
</evidence>
<feature type="non-terminal residue" evidence="10">
    <location>
        <position position="451"/>
    </location>
</feature>
<dbReference type="PANTHER" id="PTHR10640">
    <property type="entry name" value="METHYLTHIORIBULOSE-1-PHOSPHATE DEHYDRATASE"/>
    <property type="match status" value="1"/>
</dbReference>
<dbReference type="SMART" id="SM01007">
    <property type="entry name" value="Aldolase_II"/>
    <property type="match status" value="1"/>
</dbReference>
<reference evidence="10" key="1">
    <citation type="submission" date="2023-10" db="EMBL/GenBank/DDBJ databases">
        <title>Genome assembly of Pristionchus species.</title>
        <authorList>
            <person name="Yoshida K."/>
            <person name="Sommer R.J."/>
        </authorList>
    </citation>
    <scope>NUCLEOTIDE SEQUENCE</scope>
    <source>
        <strain evidence="10">RS5133</strain>
    </source>
</reference>
<evidence type="ECO:0000256" key="8">
    <source>
        <dbReference type="SAM" id="MobiDB-lite"/>
    </source>
</evidence>
<dbReference type="NCBIfam" id="TIGR03328">
    <property type="entry name" value="salvage_mtnB"/>
    <property type="match status" value="1"/>
</dbReference>
<dbReference type="Gene3D" id="3.40.225.10">
    <property type="entry name" value="Class II aldolase/adducin N-terminal domain"/>
    <property type="match status" value="1"/>
</dbReference>
<dbReference type="GO" id="GO:0019509">
    <property type="term" value="P:L-methionine salvage from methylthioadenosine"/>
    <property type="evidence" value="ECO:0007669"/>
    <property type="project" value="InterPro"/>
</dbReference>
<sequence>KRERECLQTHRIMNRPSGVNRKDWEDAGGPFVEARLRGPNHAKIVEQADIIARDFKAAVDRLTQKRKERPNEPIDLLYYEEPFHSDAVAEQQRLIEEDMETLRGQTIPNDFEVMGTGIPVITVAEEARLNANLQKKKHKEDERKRKSAAWNPDQNNHSQPIPVPKAAAFSRQEESRLGCTSCNGPCVLDSRRSIMSCTNEPMLPELMADLLGQFYRLGWMTGSGGAMAAISCDNRLLLSPSSLQKERIKPCDLFASAPNSMVVKQPTCCPNGKPTACEGIFKKIMNATGAQCVIHSHSKSSNLATRIIRTSEWAMSGQEFIKGIYNYKTKKNMDNEDVLIVPIIENMPQEEDLEPQIEAVLANPQFSHVTAILVRNHGVFVWGPTWQKTKIMTEVYDYLFDLSLDLMKMGVPLIRQEDLGRAVRLGILTPPTPELAAAYLAISAAASAVPA</sequence>
<organism evidence="10 11">
    <name type="scientific">Pristionchus fissidentatus</name>
    <dbReference type="NCBI Taxonomy" id="1538716"/>
    <lineage>
        <taxon>Eukaryota</taxon>
        <taxon>Metazoa</taxon>
        <taxon>Ecdysozoa</taxon>
        <taxon>Nematoda</taxon>
        <taxon>Chromadorea</taxon>
        <taxon>Rhabditida</taxon>
        <taxon>Rhabditina</taxon>
        <taxon>Diplogasteromorpha</taxon>
        <taxon>Diplogasteroidea</taxon>
        <taxon>Neodiplogasteridae</taxon>
        <taxon>Pristionchus</taxon>
    </lineage>
</organism>
<dbReference type="Proteomes" id="UP001432322">
    <property type="component" value="Unassembled WGS sequence"/>
</dbReference>
<protein>
    <recommendedName>
        <fullName evidence="9">Class II aldolase/adducin N-terminal domain-containing protein</fullName>
    </recommendedName>
</protein>
<accession>A0AAV5WYJ0</accession>
<evidence type="ECO:0000256" key="6">
    <source>
        <dbReference type="ARBA" id="ARBA00023239"/>
    </source>
</evidence>
<evidence type="ECO:0000256" key="3">
    <source>
        <dbReference type="ARBA" id="ARBA00022723"/>
    </source>
</evidence>
<dbReference type="PANTHER" id="PTHR10640:SF7">
    <property type="entry name" value="METHYLTHIORIBULOSE-1-PHOSPHATE DEHYDRATASE"/>
    <property type="match status" value="1"/>
</dbReference>
<evidence type="ECO:0000256" key="7">
    <source>
        <dbReference type="ARBA" id="ARBA00060021"/>
    </source>
</evidence>
<dbReference type="EMBL" id="BTSY01000007">
    <property type="protein sequence ID" value="GMT36216.1"/>
    <property type="molecule type" value="Genomic_DNA"/>
</dbReference>
<evidence type="ECO:0000313" key="10">
    <source>
        <dbReference type="EMBL" id="GMT36216.1"/>
    </source>
</evidence>
<comment type="similarity">
    <text evidence="1">Belongs to the aldolase class II family. Adducin subfamily.</text>
</comment>
<dbReference type="FunFam" id="3.40.225.10:FF:000003">
    <property type="entry name" value="Methylthioribulose-1-phosphate dehydratase"/>
    <property type="match status" value="1"/>
</dbReference>
<gene>
    <name evidence="10" type="ORF">PFISCL1PPCAC_27513</name>
</gene>
<keyword evidence="2" id="KW-0028">Amino-acid biosynthesis</keyword>
<dbReference type="SUPFAM" id="SSF53639">
    <property type="entry name" value="AraD/HMP-PK domain-like"/>
    <property type="match status" value="1"/>
</dbReference>
<name>A0AAV5WYJ0_9BILA</name>
<proteinExistence type="inferred from homology"/>
<dbReference type="AlphaFoldDB" id="A0AAV5WYJ0"/>
<evidence type="ECO:0000259" key="9">
    <source>
        <dbReference type="SMART" id="SM01007"/>
    </source>
</evidence>
<evidence type="ECO:0000256" key="2">
    <source>
        <dbReference type="ARBA" id="ARBA00022605"/>
    </source>
</evidence>